<dbReference type="PROSITE" id="PS50144">
    <property type="entry name" value="MATH"/>
    <property type="match status" value="2"/>
</dbReference>
<evidence type="ECO:0000259" key="1">
    <source>
        <dbReference type="PROSITE" id="PS50144"/>
    </source>
</evidence>
<dbReference type="Proteomes" id="UP001652623">
    <property type="component" value="Chromosome 3"/>
</dbReference>
<dbReference type="GeneID" id="132803193"/>
<gene>
    <name evidence="3" type="primary">LOC132803193</name>
</gene>
<dbReference type="PANTHER" id="PTHR46162">
    <property type="entry name" value="TRAF-LIKE FAMILY PROTEIN"/>
    <property type="match status" value="1"/>
</dbReference>
<dbReference type="InterPro" id="IPR008974">
    <property type="entry name" value="TRAF-like"/>
</dbReference>
<accession>A0ABM4A3Z3</accession>
<reference evidence="3" key="1">
    <citation type="submission" date="2025-08" db="UniProtKB">
        <authorList>
            <consortium name="RefSeq"/>
        </authorList>
    </citation>
    <scope>IDENTIFICATION</scope>
    <source>
        <tissue evidence="3">Seedling</tissue>
    </source>
</reference>
<dbReference type="RefSeq" id="XP_060671453.1">
    <property type="nucleotide sequence ID" value="XM_060815470.1"/>
</dbReference>
<name>A0ABM4A3Z3_ZIZJJ</name>
<proteinExistence type="predicted"/>
<organism evidence="2 3">
    <name type="scientific">Ziziphus jujuba</name>
    <name type="common">Chinese jujube</name>
    <name type="synonym">Ziziphus sativa</name>
    <dbReference type="NCBI Taxonomy" id="326968"/>
    <lineage>
        <taxon>Eukaryota</taxon>
        <taxon>Viridiplantae</taxon>
        <taxon>Streptophyta</taxon>
        <taxon>Embryophyta</taxon>
        <taxon>Tracheophyta</taxon>
        <taxon>Spermatophyta</taxon>
        <taxon>Magnoliopsida</taxon>
        <taxon>eudicotyledons</taxon>
        <taxon>Gunneridae</taxon>
        <taxon>Pentapetalae</taxon>
        <taxon>rosids</taxon>
        <taxon>fabids</taxon>
        <taxon>Rosales</taxon>
        <taxon>Rhamnaceae</taxon>
        <taxon>Paliureae</taxon>
        <taxon>Ziziphus</taxon>
    </lineage>
</organism>
<keyword evidence="2" id="KW-1185">Reference proteome</keyword>
<dbReference type="CDD" id="cd00121">
    <property type="entry name" value="MATH"/>
    <property type="match status" value="1"/>
</dbReference>
<dbReference type="InterPro" id="IPR002083">
    <property type="entry name" value="MATH/TRAF_dom"/>
</dbReference>
<protein>
    <submittedName>
        <fullName evidence="3">Uncharacterized protein LOC132803193</fullName>
    </submittedName>
</protein>
<dbReference type="Gene3D" id="2.60.210.10">
    <property type="entry name" value="Apoptosis, Tumor Necrosis Factor Receptor Associated Protein 2, Chain A"/>
    <property type="match status" value="2"/>
</dbReference>
<evidence type="ECO:0000313" key="3">
    <source>
        <dbReference type="RefSeq" id="XP_060671453.1"/>
    </source>
</evidence>
<sequence length="129" mass="14392">MIPTSLKLEAINGIGSVLCIFLGATDASGAVRRFHETKKEWGIAQLLSLETFKNLAFGYLVNDSCVCGVEVFVINNTGNWESISLVKEPDNGTFTWKIENFSNLNETHYYSEVFNVEGINWSSYAVMPE</sequence>
<feature type="domain" description="MATH" evidence="1">
    <location>
        <begin position="91"/>
        <end position="129"/>
    </location>
</feature>
<feature type="domain" description="MATH" evidence="1">
    <location>
        <begin position="1"/>
        <end position="71"/>
    </location>
</feature>
<evidence type="ECO:0000313" key="2">
    <source>
        <dbReference type="Proteomes" id="UP001652623"/>
    </source>
</evidence>
<dbReference type="PANTHER" id="PTHR46162:SF40">
    <property type="entry name" value="TRAF-LIKE FAMILY PROTEIN"/>
    <property type="match status" value="1"/>
</dbReference>
<dbReference type="SUPFAM" id="SSF49599">
    <property type="entry name" value="TRAF domain-like"/>
    <property type="match status" value="2"/>
</dbReference>
<dbReference type="Pfam" id="PF00917">
    <property type="entry name" value="MATH"/>
    <property type="match status" value="1"/>
</dbReference>